<organism evidence="13 14">
    <name type="scientific">Candidatus Giovannonibacteria bacterium RIFCSPHIGHO2_02_43_16</name>
    <dbReference type="NCBI Taxonomy" id="1798331"/>
    <lineage>
        <taxon>Bacteria</taxon>
        <taxon>Candidatus Giovannoniibacteriota</taxon>
    </lineage>
</organism>
<feature type="transmembrane region" description="Helical" evidence="11">
    <location>
        <begin position="87"/>
        <end position="109"/>
    </location>
</feature>
<evidence type="ECO:0000259" key="12">
    <source>
        <dbReference type="PROSITE" id="PS50106"/>
    </source>
</evidence>
<keyword evidence="6" id="KW-0378">Hydrolase</keyword>
<gene>
    <name evidence="13" type="ORF">A2W57_02615</name>
</gene>
<evidence type="ECO:0000256" key="2">
    <source>
        <dbReference type="ARBA" id="ARBA00004141"/>
    </source>
</evidence>
<dbReference type="GO" id="GO:0006508">
    <property type="term" value="P:proteolysis"/>
    <property type="evidence" value="ECO:0007669"/>
    <property type="project" value="UniProtKB-KW"/>
</dbReference>
<evidence type="ECO:0000256" key="10">
    <source>
        <dbReference type="ARBA" id="ARBA00023136"/>
    </source>
</evidence>
<dbReference type="PROSITE" id="PS50106">
    <property type="entry name" value="PDZ"/>
    <property type="match status" value="1"/>
</dbReference>
<dbReference type="Proteomes" id="UP000178276">
    <property type="component" value="Unassembled WGS sequence"/>
</dbReference>
<name>A0A1F5WED0_9BACT</name>
<dbReference type="GO" id="GO:0004222">
    <property type="term" value="F:metalloendopeptidase activity"/>
    <property type="evidence" value="ECO:0007669"/>
    <property type="project" value="InterPro"/>
</dbReference>
<evidence type="ECO:0000256" key="11">
    <source>
        <dbReference type="SAM" id="Phobius"/>
    </source>
</evidence>
<dbReference type="SUPFAM" id="SSF50156">
    <property type="entry name" value="PDZ domain-like"/>
    <property type="match status" value="1"/>
</dbReference>
<comment type="cofactor">
    <cofactor evidence="1">
        <name>Zn(2+)</name>
        <dbReference type="ChEBI" id="CHEBI:29105"/>
    </cofactor>
</comment>
<protein>
    <recommendedName>
        <fullName evidence="12">PDZ domain-containing protein</fullName>
    </recommendedName>
</protein>
<evidence type="ECO:0000313" key="13">
    <source>
        <dbReference type="EMBL" id="OGF74079.1"/>
    </source>
</evidence>
<evidence type="ECO:0000256" key="8">
    <source>
        <dbReference type="ARBA" id="ARBA00022989"/>
    </source>
</evidence>
<proteinExistence type="inferred from homology"/>
<keyword evidence="10 11" id="KW-0472">Membrane</keyword>
<dbReference type="Gene3D" id="2.30.42.10">
    <property type="match status" value="1"/>
</dbReference>
<accession>A0A1F5WED0</accession>
<evidence type="ECO:0000256" key="7">
    <source>
        <dbReference type="ARBA" id="ARBA00022833"/>
    </source>
</evidence>
<evidence type="ECO:0000313" key="14">
    <source>
        <dbReference type="Proteomes" id="UP000178276"/>
    </source>
</evidence>
<dbReference type="AlphaFoldDB" id="A0A1F5WED0"/>
<dbReference type="STRING" id="1798331.A2W57_02615"/>
<feature type="transmembrane region" description="Helical" evidence="11">
    <location>
        <begin position="282"/>
        <end position="304"/>
    </location>
</feature>
<evidence type="ECO:0000256" key="9">
    <source>
        <dbReference type="ARBA" id="ARBA00023049"/>
    </source>
</evidence>
<feature type="domain" description="PDZ" evidence="12">
    <location>
        <begin position="103"/>
        <end position="179"/>
    </location>
</feature>
<dbReference type="PANTHER" id="PTHR42837">
    <property type="entry name" value="REGULATOR OF SIGMA-E PROTEASE RSEP"/>
    <property type="match status" value="1"/>
</dbReference>
<dbReference type="InterPro" id="IPR004387">
    <property type="entry name" value="Pept_M50_Zn"/>
</dbReference>
<keyword evidence="7" id="KW-0862">Zinc</keyword>
<feature type="transmembrane region" description="Helical" evidence="11">
    <location>
        <begin position="334"/>
        <end position="352"/>
    </location>
</feature>
<dbReference type="Pfam" id="PF02163">
    <property type="entry name" value="Peptidase_M50"/>
    <property type="match status" value="1"/>
</dbReference>
<comment type="subcellular location">
    <subcellularLocation>
        <location evidence="2">Membrane</location>
        <topology evidence="2">Multi-pass membrane protein</topology>
    </subcellularLocation>
</comment>
<dbReference type="InterPro" id="IPR036034">
    <property type="entry name" value="PDZ_sf"/>
</dbReference>
<dbReference type="PANTHER" id="PTHR42837:SF2">
    <property type="entry name" value="MEMBRANE METALLOPROTEASE ARASP2, CHLOROPLASTIC-RELATED"/>
    <property type="match status" value="1"/>
</dbReference>
<keyword evidence="5 11" id="KW-0812">Transmembrane</keyword>
<keyword evidence="4" id="KW-0645">Protease</keyword>
<sequence>MLLTILTFLIILLILVLAHEFGHFLFAKLAKVKVEEFAFGFPPRLFSVQKGETKYSFNLFPLGGYVKIFGEEGNEALEPRSFSGQRFLTKVLIIAAGVLFNFLLAYILFTSGFIIGTPIPLSDSDANPSASIQITEVQLGSPAKEAGLEPGDRIMSLLGADQEGISAFRVSEVQKFIKDHRGQEISINYARHGEVHEVRAMPRVEVKEGEGALGIAMIRTGVEKLGFFASLKKGFTATVEMTRATTIALFGFFKEIFSGRSSFEGVSGPIGIVNLVGDFSRFGFIFLIQLTALLSINLALINIIPFPGLDGGRIFFLLLEKIKGSPFHWKITRTVHAAGFVVLIVMMILVTYHDILKINS</sequence>
<reference evidence="13 14" key="1">
    <citation type="journal article" date="2016" name="Nat. Commun.">
        <title>Thousands of microbial genomes shed light on interconnected biogeochemical processes in an aquifer system.</title>
        <authorList>
            <person name="Anantharaman K."/>
            <person name="Brown C.T."/>
            <person name="Hug L.A."/>
            <person name="Sharon I."/>
            <person name="Castelle C.J."/>
            <person name="Probst A.J."/>
            <person name="Thomas B.C."/>
            <person name="Singh A."/>
            <person name="Wilkins M.J."/>
            <person name="Karaoz U."/>
            <person name="Brodie E.L."/>
            <person name="Williams K.H."/>
            <person name="Hubbard S.S."/>
            <person name="Banfield J.F."/>
        </authorList>
    </citation>
    <scope>NUCLEOTIDE SEQUENCE [LARGE SCALE GENOMIC DNA]</scope>
</reference>
<evidence type="ECO:0000256" key="5">
    <source>
        <dbReference type="ARBA" id="ARBA00022692"/>
    </source>
</evidence>
<comment type="similarity">
    <text evidence="3">Belongs to the peptidase M50B family.</text>
</comment>
<dbReference type="CDD" id="cd06163">
    <property type="entry name" value="S2P-M50_PDZ_RseP-like"/>
    <property type="match status" value="1"/>
</dbReference>
<dbReference type="EMBL" id="MFHJ01000018">
    <property type="protein sequence ID" value="OGF74079.1"/>
    <property type="molecule type" value="Genomic_DNA"/>
</dbReference>
<dbReference type="InterPro" id="IPR001478">
    <property type="entry name" value="PDZ"/>
</dbReference>
<keyword evidence="8 11" id="KW-1133">Transmembrane helix</keyword>
<dbReference type="InterPro" id="IPR008915">
    <property type="entry name" value="Peptidase_M50"/>
</dbReference>
<dbReference type="GO" id="GO:0016020">
    <property type="term" value="C:membrane"/>
    <property type="evidence" value="ECO:0007669"/>
    <property type="project" value="UniProtKB-SubCell"/>
</dbReference>
<keyword evidence="9" id="KW-0482">Metalloprotease</keyword>
<evidence type="ECO:0000256" key="4">
    <source>
        <dbReference type="ARBA" id="ARBA00022670"/>
    </source>
</evidence>
<evidence type="ECO:0000256" key="3">
    <source>
        <dbReference type="ARBA" id="ARBA00007931"/>
    </source>
</evidence>
<evidence type="ECO:0000256" key="6">
    <source>
        <dbReference type="ARBA" id="ARBA00022801"/>
    </source>
</evidence>
<comment type="caution">
    <text evidence="13">The sequence shown here is derived from an EMBL/GenBank/DDBJ whole genome shotgun (WGS) entry which is preliminary data.</text>
</comment>
<dbReference type="SMART" id="SM00228">
    <property type="entry name" value="PDZ"/>
    <property type="match status" value="1"/>
</dbReference>
<evidence type="ECO:0000256" key="1">
    <source>
        <dbReference type="ARBA" id="ARBA00001947"/>
    </source>
</evidence>